<comment type="subcellular location">
    <subcellularLocation>
        <location evidence="1">Membrane</location>
    </subcellularLocation>
</comment>
<keyword evidence="4 5" id="KW-0472">Membrane</keyword>
<feature type="transmembrane region" description="Helical" evidence="5">
    <location>
        <begin position="219"/>
        <end position="240"/>
    </location>
</feature>
<feature type="domain" description="G-protein coupled receptors family 1 profile" evidence="6">
    <location>
        <begin position="54"/>
        <end position="341"/>
    </location>
</feature>
<dbReference type="InterPro" id="IPR052954">
    <property type="entry name" value="GPCR-Ligand_Int"/>
</dbReference>
<protein>
    <recommendedName>
        <fullName evidence="6">G-protein coupled receptors family 1 profile domain-containing protein</fullName>
    </recommendedName>
</protein>
<proteinExistence type="predicted"/>
<dbReference type="PANTHER" id="PTHR46641:SF18">
    <property type="entry name" value="G-PROTEIN COUPLED RECEPTORS FAMILY 1 PROFILE DOMAIN-CONTAINING PROTEIN"/>
    <property type="match status" value="1"/>
</dbReference>
<evidence type="ECO:0000256" key="1">
    <source>
        <dbReference type="ARBA" id="ARBA00004370"/>
    </source>
</evidence>
<dbReference type="PANTHER" id="PTHR46641">
    <property type="entry name" value="FMRFAMIDE RECEPTOR-RELATED"/>
    <property type="match status" value="1"/>
</dbReference>
<dbReference type="Proteomes" id="UP001283361">
    <property type="component" value="Unassembled WGS sequence"/>
</dbReference>
<dbReference type="InterPro" id="IPR000276">
    <property type="entry name" value="GPCR_Rhodpsn"/>
</dbReference>
<keyword evidence="8" id="KW-1185">Reference proteome</keyword>
<dbReference type="GO" id="GO:0016020">
    <property type="term" value="C:membrane"/>
    <property type="evidence" value="ECO:0007669"/>
    <property type="project" value="UniProtKB-SubCell"/>
</dbReference>
<keyword evidence="3 5" id="KW-1133">Transmembrane helix</keyword>
<evidence type="ECO:0000256" key="3">
    <source>
        <dbReference type="ARBA" id="ARBA00022989"/>
    </source>
</evidence>
<feature type="transmembrane region" description="Helical" evidence="5">
    <location>
        <begin position="157"/>
        <end position="182"/>
    </location>
</feature>
<feature type="transmembrane region" description="Helical" evidence="5">
    <location>
        <begin position="281"/>
        <end position="298"/>
    </location>
</feature>
<dbReference type="PROSITE" id="PS50262">
    <property type="entry name" value="G_PROTEIN_RECEP_F1_2"/>
    <property type="match status" value="1"/>
</dbReference>
<feature type="transmembrane region" description="Helical" evidence="5">
    <location>
        <begin position="41"/>
        <end position="63"/>
    </location>
</feature>
<dbReference type="GO" id="GO:0004930">
    <property type="term" value="F:G protein-coupled receptor activity"/>
    <property type="evidence" value="ECO:0007669"/>
    <property type="project" value="InterPro"/>
</dbReference>
<dbReference type="EMBL" id="JAWDGP010006035">
    <property type="protein sequence ID" value="KAK3748311.1"/>
    <property type="molecule type" value="Genomic_DNA"/>
</dbReference>
<dbReference type="AlphaFoldDB" id="A0AAE0YJS3"/>
<evidence type="ECO:0000259" key="6">
    <source>
        <dbReference type="PROSITE" id="PS50262"/>
    </source>
</evidence>
<dbReference type="InterPro" id="IPR017452">
    <property type="entry name" value="GPCR_Rhodpsn_7TM"/>
</dbReference>
<dbReference type="PROSITE" id="PS00237">
    <property type="entry name" value="G_PROTEIN_RECEP_F1_1"/>
    <property type="match status" value="1"/>
</dbReference>
<evidence type="ECO:0000256" key="4">
    <source>
        <dbReference type="ARBA" id="ARBA00023136"/>
    </source>
</evidence>
<evidence type="ECO:0000256" key="5">
    <source>
        <dbReference type="SAM" id="Phobius"/>
    </source>
</evidence>
<evidence type="ECO:0000313" key="7">
    <source>
        <dbReference type="EMBL" id="KAK3748311.1"/>
    </source>
</evidence>
<keyword evidence="2 5" id="KW-0812">Transmembrane</keyword>
<sequence length="368" mass="42170">MNVTPVSAELKTIESFLEVGWREGKIVSDDITQAFELIIDYWIVLFLSSLGVITNSLTLVVFLRQGFRDSVNVSLFSITVWDQVKCLAGVVYRLHKPLGLYKPVWGYNWKWMSGPYLVYLSIFAGFVSYALATYVSIERCLSVSIPFKVRSFITPPITSSFMLGLSLIVFGSFCPMFLIYTIHYTYSPLYNASIVTVIPNHFYYARDGLILKIYKFLGIFYPAIFCTIMISTSAIIVFHLRKSAENFDKMKGAKSTAAATAGESSRVSTTVTPRELKVTKMLLVIILIYLMDFFPRVCKYTASLIEPEFFRYGKYHNLMLVMSNVLWILDFVNASANFFIFLRMSTNFKKTFYMIFPKCSKLHDKDKV</sequence>
<feature type="transmembrane region" description="Helical" evidence="5">
    <location>
        <begin position="318"/>
        <end position="342"/>
    </location>
</feature>
<comment type="caution">
    <text evidence="7">The sequence shown here is derived from an EMBL/GenBank/DDBJ whole genome shotgun (WGS) entry which is preliminary data.</text>
</comment>
<name>A0AAE0YJS3_9GAST</name>
<dbReference type="Gene3D" id="1.20.1070.10">
    <property type="entry name" value="Rhodopsin 7-helix transmembrane proteins"/>
    <property type="match status" value="1"/>
</dbReference>
<evidence type="ECO:0000256" key="2">
    <source>
        <dbReference type="ARBA" id="ARBA00022692"/>
    </source>
</evidence>
<dbReference type="SUPFAM" id="SSF81321">
    <property type="entry name" value="Family A G protein-coupled receptor-like"/>
    <property type="match status" value="1"/>
</dbReference>
<gene>
    <name evidence="7" type="ORF">RRG08_064855</name>
</gene>
<organism evidence="7 8">
    <name type="scientific">Elysia crispata</name>
    <name type="common">lettuce slug</name>
    <dbReference type="NCBI Taxonomy" id="231223"/>
    <lineage>
        <taxon>Eukaryota</taxon>
        <taxon>Metazoa</taxon>
        <taxon>Spiralia</taxon>
        <taxon>Lophotrochozoa</taxon>
        <taxon>Mollusca</taxon>
        <taxon>Gastropoda</taxon>
        <taxon>Heterobranchia</taxon>
        <taxon>Euthyneura</taxon>
        <taxon>Panpulmonata</taxon>
        <taxon>Sacoglossa</taxon>
        <taxon>Placobranchoidea</taxon>
        <taxon>Plakobranchidae</taxon>
        <taxon>Elysia</taxon>
    </lineage>
</organism>
<evidence type="ECO:0000313" key="8">
    <source>
        <dbReference type="Proteomes" id="UP001283361"/>
    </source>
</evidence>
<accession>A0AAE0YJS3</accession>
<feature type="transmembrane region" description="Helical" evidence="5">
    <location>
        <begin position="115"/>
        <end position="137"/>
    </location>
</feature>
<reference evidence="7" key="1">
    <citation type="journal article" date="2023" name="G3 (Bethesda)">
        <title>A reference genome for the long-term kleptoplast-retaining sea slug Elysia crispata morphotype clarki.</title>
        <authorList>
            <person name="Eastman K.E."/>
            <person name="Pendleton A.L."/>
            <person name="Shaikh M.A."/>
            <person name="Suttiyut T."/>
            <person name="Ogas R."/>
            <person name="Tomko P."/>
            <person name="Gavelis G."/>
            <person name="Widhalm J.R."/>
            <person name="Wisecaver J.H."/>
        </authorList>
    </citation>
    <scope>NUCLEOTIDE SEQUENCE</scope>
    <source>
        <strain evidence="7">ECLA1</strain>
    </source>
</reference>